<feature type="modified residue" description="4-aspartylphosphate" evidence="2">
    <location>
        <position position="53"/>
    </location>
</feature>
<comment type="caution">
    <text evidence="4">The sequence shown here is derived from an EMBL/GenBank/DDBJ whole genome shotgun (WGS) entry which is preliminary data.</text>
</comment>
<dbReference type="PANTHER" id="PTHR44591:SF18">
    <property type="entry name" value="REGULATORY PROTEIN"/>
    <property type="match status" value="1"/>
</dbReference>
<reference evidence="4 5" key="1">
    <citation type="submission" date="2017-06" db="EMBL/GenBank/DDBJ databases">
        <title>Novel microbial phyla capable of carbon fixation and sulfur reduction in deep-sea sediments.</title>
        <authorList>
            <person name="Huang J."/>
            <person name="Baker B."/>
            <person name="Wang Y."/>
        </authorList>
    </citation>
    <scope>NUCLEOTIDE SEQUENCE [LARGE SCALE GENOMIC DNA]</scope>
    <source>
        <strain evidence="4">B3_LCP</strain>
    </source>
</reference>
<dbReference type="SMART" id="SM00448">
    <property type="entry name" value="REC"/>
    <property type="match status" value="1"/>
</dbReference>
<dbReference type="PANTHER" id="PTHR44591">
    <property type="entry name" value="STRESS RESPONSE REGULATOR PROTEIN 1"/>
    <property type="match status" value="1"/>
</dbReference>
<gene>
    <name evidence="4" type="ORF">CEE37_12490</name>
</gene>
<dbReference type="SUPFAM" id="SSF52172">
    <property type="entry name" value="CheY-like"/>
    <property type="match status" value="1"/>
</dbReference>
<feature type="domain" description="Response regulatory" evidence="3">
    <location>
        <begin position="4"/>
        <end position="116"/>
    </location>
</feature>
<dbReference type="PROSITE" id="PS50110">
    <property type="entry name" value="RESPONSE_REGULATORY"/>
    <property type="match status" value="1"/>
</dbReference>
<dbReference type="GO" id="GO:0000160">
    <property type="term" value="P:phosphorelay signal transduction system"/>
    <property type="evidence" value="ECO:0007669"/>
    <property type="project" value="InterPro"/>
</dbReference>
<dbReference type="InterPro" id="IPR001789">
    <property type="entry name" value="Sig_transdc_resp-reg_receiver"/>
</dbReference>
<dbReference type="Pfam" id="PF00072">
    <property type="entry name" value="Response_reg"/>
    <property type="match status" value="1"/>
</dbReference>
<dbReference type="EMBL" id="NJBN01000009">
    <property type="protein sequence ID" value="TKJ38575.1"/>
    <property type="molecule type" value="Genomic_DNA"/>
</dbReference>
<dbReference type="InterPro" id="IPR011006">
    <property type="entry name" value="CheY-like_superfamily"/>
</dbReference>
<evidence type="ECO:0000256" key="2">
    <source>
        <dbReference type="PROSITE-ProRule" id="PRU00169"/>
    </source>
</evidence>
<organism evidence="4 5">
    <name type="scientific">candidate division LCP-89 bacterium B3_LCP</name>
    <dbReference type="NCBI Taxonomy" id="2012998"/>
    <lineage>
        <taxon>Bacteria</taxon>
        <taxon>Pseudomonadati</taxon>
        <taxon>Bacteria division LCP-89</taxon>
    </lineage>
</organism>
<evidence type="ECO:0000256" key="1">
    <source>
        <dbReference type="ARBA" id="ARBA00022553"/>
    </source>
</evidence>
<accession>A0A532UUE9</accession>
<proteinExistence type="predicted"/>
<dbReference type="Gene3D" id="3.40.50.2300">
    <property type="match status" value="1"/>
</dbReference>
<evidence type="ECO:0000313" key="4">
    <source>
        <dbReference type="EMBL" id="TKJ38575.1"/>
    </source>
</evidence>
<name>A0A532UUE9_UNCL8</name>
<dbReference type="AlphaFoldDB" id="A0A532UUE9"/>
<evidence type="ECO:0000313" key="5">
    <source>
        <dbReference type="Proteomes" id="UP000319619"/>
    </source>
</evidence>
<dbReference type="InterPro" id="IPR050595">
    <property type="entry name" value="Bact_response_regulator"/>
</dbReference>
<dbReference type="Proteomes" id="UP000319619">
    <property type="component" value="Unassembled WGS sequence"/>
</dbReference>
<sequence>MKKRILVVDDEKNLRILYKEELKEDGYDVQVADSAETAFKILDKQEFDAIVLDVQMPGMNGLEAMGHMLHKNRKQAIILNTAYSQFKDDFESWSADAYVVKSSDLSELKEKLRELVG</sequence>
<protein>
    <submittedName>
        <fullName evidence="4">Two-component system response regulator</fullName>
    </submittedName>
</protein>
<evidence type="ECO:0000259" key="3">
    <source>
        <dbReference type="PROSITE" id="PS50110"/>
    </source>
</evidence>
<keyword evidence="1 2" id="KW-0597">Phosphoprotein</keyword>